<accession>A0ABS5TX62</accession>
<dbReference type="InterPro" id="IPR036866">
    <property type="entry name" value="RibonucZ/Hydroxyglut_hydro"/>
</dbReference>
<dbReference type="InterPro" id="IPR001279">
    <property type="entry name" value="Metallo-B-lactamas"/>
</dbReference>
<dbReference type="SUPFAM" id="SSF56281">
    <property type="entry name" value="Metallo-hydrolase/oxidoreductase"/>
    <property type="match status" value="1"/>
</dbReference>
<reference evidence="2 3" key="1">
    <citation type="submission" date="2021-05" db="EMBL/GenBank/DDBJ databases">
        <title>Description of Cellulomonas sp. DKR-3 sp. nov.</title>
        <authorList>
            <person name="Dahal R.H."/>
            <person name="Chaudhary D.K."/>
        </authorList>
    </citation>
    <scope>NUCLEOTIDE SEQUENCE [LARGE SCALE GENOMIC DNA]</scope>
    <source>
        <strain evidence="2 3">DKR-3</strain>
    </source>
</reference>
<dbReference type="Proteomes" id="UP000722125">
    <property type="component" value="Unassembled WGS sequence"/>
</dbReference>
<dbReference type="PANTHER" id="PTHR43546:SF3">
    <property type="entry name" value="UPF0173 METAL-DEPENDENT HYDROLASE MJ1163"/>
    <property type="match status" value="1"/>
</dbReference>
<comment type="caution">
    <text evidence="2">The sequence shown here is derived from an EMBL/GenBank/DDBJ whole genome shotgun (WGS) entry which is preliminary data.</text>
</comment>
<dbReference type="EMBL" id="JAHBOH010000001">
    <property type="protein sequence ID" value="MBT0993743.1"/>
    <property type="molecule type" value="Genomic_DNA"/>
</dbReference>
<dbReference type="InterPro" id="IPR050114">
    <property type="entry name" value="UPF0173_UPF0282_UlaG_hydrolase"/>
</dbReference>
<feature type="domain" description="Metallo-beta-lactamase" evidence="1">
    <location>
        <begin position="8"/>
        <end position="180"/>
    </location>
</feature>
<gene>
    <name evidence="2" type="ORF">KIN34_05520</name>
</gene>
<evidence type="ECO:0000313" key="2">
    <source>
        <dbReference type="EMBL" id="MBT0993743.1"/>
    </source>
</evidence>
<organism evidence="2 3">
    <name type="scientific">Cellulomonas fulva</name>
    <dbReference type="NCBI Taxonomy" id="2835530"/>
    <lineage>
        <taxon>Bacteria</taxon>
        <taxon>Bacillati</taxon>
        <taxon>Actinomycetota</taxon>
        <taxon>Actinomycetes</taxon>
        <taxon>Micrococcales</taxon>
        <taxon>Cellulomonadaceae</taxon>
        <taxon>Cellulomonas</taxon>
    </lineage>
</organism>
<evidence type="ECO:0000259" key="1">
    <source>
        <dbReference type="SMART" id="SM00849"/>
    </source>
</evidence>
<evidence type="ECO:0000313" key="3">
    <source>
        <dbReference type="Proteomes" id="UP000722125"/>
    </source>
</evidence>
<dbReference type="SMART" id="SM00849">
    <property type="entry name" value="Lactamase_B"/>
    <property type="match status" value="1"/>
</dbReference>
<protein>
    <submittedName>
        <fullName evidence="2">MBL fold metallo-hydrolase</fullName>
    </submittedName>
</protein>
<dbReference type="Gene3D" id="3.60.15.10">
    <property type="entry name" value="Ribonuclease Z/Hydroxyacylglutathione hydrolase-like"/>
    <property type="match status" value="1"/>
</dbReference>
<keyword evidence="3" id="KW-1185">Reference proteome</keyword>
<dbReference type="Pfam" id="PF13483">
    <property type="entry name" value="Lactamase_B_3"/>
    <property type="match status" value="1"/>
</dbReference>
<name>A0ABS5TX62_9CELL</name>
<proteinExistence type="predicted"/>
<dbReference type="PANTHER" id="PTHR43546">
    <property type="entry name" value="UPF0173 METAL-DEPENDENT HYDROLASE MJ1163-RELATED"/>
    <property type="match status" value="1"/>
</dbReference>
<dbReference type="RefSeq" id="WP_214347817.1">
    <property type="nucleotide sequence ID" value="NZ_JAHBOH010000001.1"/>
</dbReference>
<sequence length="218" mass="22724">MTVVSLHGHACARFERDGRVLVVDPGGFSEPDATAGADAVLVTHEHADHVVPDRLTAELAADPTLEVWAPQPVVEALVRAGADEARVHALAVGDEVEAAGFAVRALGGRHATIHPDLPVPVNLALLVDGRVLHPGDSLTQPPADVPVELLLLPVSAPWLKLAEAVDYLRAVAPTTAVPIHDAILSDAGKALVDRVSKQLAGDGTTYRRLAPGETLTLG</sequence>